<dbReference type="Gene3D" id="3.40.50.2000">
    <property type="entry name" value="Glycogen Phosphorylase B"/>
    <property type="match status" value="2"/>
</dbReference>
<gene>
    <name evidence="3" type="ORF">SAMN05216565_101715</name>
</gene>
<evidence type="ECO:0000259" key="1">
    <source>
        <dbReference type="Pfam" id="PF00534"/>
    </source>
</evidence>
<dbReference type="InterPro" id="IPR050194">
    <property type="entry name" value="Glycosyltransferase_grp1"/>
</dbReference>
<organism evidence="3 4">
    <name type="scientific">Litchfieldia salsa</name>
    <dbReference type="NCBI Taxonomy" id="930152"/>
    <lineage>
        <taxon>Bacteria</taxon>
        <taxon>Bacillati</taxon>
        <taxon>Bacillota</taxon>
        <taxon>Bacilli</taxon>
        <taxon>Bacillales</taxon>
        <taxon>Bacillaceae</taxon>
        <taxon>Litchfieldia</taxon>
    </lineage>
</organism>
<dbReference type="InterPro" id="IPR028098">
    <property type="entry name" value="Glyco_trans_4-like_N"/>
</dbReference>
<dbReference type="GO" id="GO:0016758">
    <property type="term" value="F:hexosyltransferase activity"/>
    <property type="evidence" value="ECO:0007669"/>
    <property type="project" value="TreeGrafter"/>
</dbReference>
<dbReference type="AlphaFoldDB" id="A0A1H0QDZ3"/>
<dbReference type="STRING" id="930152.SAMN05216565_101715"/>
<evidence type="ECO:0000259" key="2">
    <source>
        <dbReference type="Pfam" id="PF13439"/>
    </source>
</evidence>
<sequence>MKKIAIFTDTYAPDVNGVARTLKRLTTYLEKQGVEYRVFAPESTSQTIFEHQIHRFISLPFFLYPECRLGLPNLPSIKSELQLFKPDLIHIATPFNIGLTGLHYAKKMNIPVVGSYHTNFDQYLNYYELQFLSKVLWKYMHWFHRPFKRIFVPSKETLTDLKKHGFTNLSIWPRGIDCNLFHPNHSREVFLNKYQIKSTYILTYVGRLSPEKDVTTLIEIAMAIPNYLHDQIQWLIVGDGPSKDEMMKTAPPNMTFTGFLNGEELAEVYACSDLFIFPSPTETFGNVVLESLACGTPVIGANSGGVKSIIQHERNGLLCNPNQVDEFVSAILKLINDGHYRKEMGLAGRSYALTQSWDVIFDNLLTEYIEILHTQEDVKYA</sequence>
<keyword evidence="4" id="KW-1185">Reference proteome</keyword>
<proteinExistence type="predicted"/>
<dbReference type="PANTHER" id="PTHR45947">
    <property type="entry name" value="SULFOQUINOVOSYL TRANSFERASE SQD2"/>
    <property type="match status" value="1"/>
</dbReference>
<keyword evidence="3" id="KW-0808">Transferase</keyword>
<dbReference type="Pfam" id="PF00534">
    <property type="entry name" value="Glycos_transf_1"/>
    <property type="match status" value="1"/>
</dbReference>
<dbReference type="PANTHER" id="PTHR45947:SF3">
    <property type="entry name" value="SULFOQUINOVOSYL TRANSFERASE SQD2"/>
    <property type="match status" value="1"/>
</dbReference>
<feature type="domain" description="Glycosyl transferase family 1" evidence="1">
    <location>
        <begin position="192"/>
        <end position="349"/>
    </location>
</feature>
<protein>
    <submittedName>
        <fullName evidence="3">Glycosyltransferase involved in cell wall bisynthesis</fullName>
    </submittedName>
</protein>
<dbReference type="RefSeq" id="WP_090849925.1">
    <property type="nucleotide sequence ID" value="NZ_FNJU01000001.1"/>
</dbReference>
<feature type="domain" description="Glycosyltransferase subfamily 4-like N-terminal" evidence="2">
    <location>
        <begin position="15"/>
        <end position="179"/>
    </location>
</feature>
<dbReference type="EMBL" id="FNJU01000001">
    <property type="protein sequence ID" value="SDP15420.1"/>
    <property type="molecule type" value="Genomic_DNA"/>
</dbReference>
<accession>A0A1H0QDZ3</accession>
<evidence type="ECO:0000313" key="4">
    <source>
        <dbReference type="Proteomes" id="UP000199159"/>
    </source>
</evidence>
<dbReference type="Proteomes" id="UP000199159">
    <property type="component" value="Unassembled WGS sequence"/>
</dbReference>
<name>A0A1H0QDZ3_9BACI</name>
<dbReference type="Pfam" id="PF13439">
    <property type="entry name" value="Glyco_transf_4"/>
    <property type="match status" value="1"/>
</dbReference>
<evidence type="ECO:0000313" key="3">
    <source>
        <dbReference type="EMBL" id="SDP15420.1"/>
    </source>
</evidence>
<dbReference type="CDD" id="cd03814">
    <property type="entry name" value="GT4-like"/>
    <property type="match status" value="1"/>
</dbReference>
<dbReference type="SUPFAM" id="SSF53756">
    <property type="entry name" value="UDP-Glycosyltransferase/glycogen phosphorylase"/>
    <property type="match status" value="1"/>
</dbReference>
<dbReference type="InterPro" id="IPR001296">
    <property type="entry name" value="Glyco_trans_1"/>
</dbReference>
<reference evidence="4" key="1">
    <citation type="submission" date="2016-10" db="EMBL/GenBank/DDBJ databases">
        <authorList>
            <person name="Varghese N."/>
            <person name="Submissions S."/>
        </authorList>
    </citation>
    <scope>NUCLEOTIDE SEQUENCE [LARGE SCALE GENOMIC DNA]</scope>
    <source>
        <strain evidence="4">IBRC-M10078</strain>
    </source>
</reference>
<dbReference type="OrthoDB" id="9802525at2"/>